<gene>
    <name evidence="4" type="ORF">LfDm3_0516</name>
</gene>
<dbReference type="PROSITE" id="PS51295">
    <property type="entry name" value="CRM"/>
    <property type="match status" value="1"/>
</dbReference>
<evidence type="ECO:0000313" key="4">
    <source>
        <dbReference type="EMBL" id="KID42111.1"/>
    </source>
</evidence>
<dbReference type="InterPro" id="IPR001890">
    <property type="entry name" value="RNA-binding_CRM"/>
</dbReference>
<reference evidence="4 5" key="1">
    <citation type="submission" date="2014-06" db="EMBL/GenBank/DDBJ databases">
        <title>Functional and comparative genomic analyses of the Drosophila gut microbiota identify candidate symbiosis factors.</title>
        <authorList>
            <person name="Newell P.D."/>
            <person name="Chaston J.M."/>
            <person name="Douglas A.E."/>
        </authorList>
    </citation>
    <scope>NUCLEOTIDE SEQUENCE [LARGE SCALE GENOMIC DNA]</scope>
    <source>
        <strain evidence="4 5">DmCS_002</strain>
    </source>
</reference>
<dbReference type="SMART" id="SM01103">
    <property type="entry name" value="CRS1_YhbY"/>
    <property type="match status" value="1"/>
</dbReference>
<comment type="caution">
    <text evidence="4">The sequence shown here is derived from an EMBL/GenBank/DDBJ whole genome shotgun (WGS) entry which is preliminary data.</text>
</comment>
<sequence>MDLKGKQKRFLRSKANHMRPIFSVGKNGLDQTWLDEVENAVDNRELIKINIQQTADVDVKDVKQFIEENSDIQIVQTIGKTLLLFKESSKESSRKLSVEVSDL</sequence>
<dbReference type="GeneID" id="74913203"/>
<organism evidence="4 5">
    <name type="scientific">Fructilactobacillus fructivorans</name>
    <dbReference type="NCBI Taxonomy" id="1614"/>
    <lineage>
        <taxon>Bacteria</taxon>
        <taxon>Bacillati</taxon>
        <taxon>Bacillota</taxon>
        <taxon>Bacilli</taxon>
        <taxon>Lactobacillales</taxon>
        <taxon>Lactobacillaceae</taxon>
        <taxon>Fructilactobacillus</taxon>
    </lineage>
</organism>
<dbReference type="EMBL" id="JOJZ01000010">
    <property type="protein sequence ID" value="KID42111.1"/>
    <property type="molecule type" value="Genomic_DNA"/>
</dbReference>
<dbReference type="NCBIfam" id="TIGR00253">
    <property type="entry name" value="RNA_bind_YhbY"/>
    <property type="match status" value="1"/>
</dbReference>
<dbReference type="GO" id="GO:0003723">
    <property type="term" value="F:RNA binding"/>
    <property type="evidence" value="ECO:0007669"/>
    <property type="project" value="UniProtKB-UniRule"/>
</dbReference>
<dbReference type="OrthoDB" id="9797519at2"/>
<keyword evidence="5" id="KW-1185">Reference proteome</keyword>
<accession>A0A0C1PQE1</accession>
<evidence type="ECO:0000259" key="3">
    <source>
        <dbReference type="PROSITE" id="PS51295"/>
    </source>
</evidence>
<dbReference type="InterPro" id="IPR017924">
    <property type="entry name" value="RNA-binding_YhbY"/>
</dbReference>
<dbReference type="RefSeq" id="WP_039143913.1">
    <property type="nucleotide sequence ID" value="NZ_JOJZ01000010.1"/>
</dbReference>
<dbReference type="Pfam" id="PF01985">
    <property type="entry name" value="CRS1_YhbY"/>
    <property type="match status" value="1"/>
</dbReference>
<dbReference type="PATRIC" id="fig|1614.7.peg.504"/>
<evidence type="ECO:0000256" key="2">
    <source>
        <dbReference type="PROSITE-ProRule" id="PRU00626"/>
    </source>
</evidence>
<feature type="domain" description="CRM" evidence="3">
    <location>
        <begin position="1"/>
        <end position="97"/>
    </location>
</feature>
<proteinExistence type="predicted"/>
<protein>
    <submittedName>
        <fullName evidence="4">RNA binding protein</fullName>
    </submittedName>
</protein>
<dbReference type="Gene3D" id="3.30.110.60">
    <property type="entry name" value="YhbY-like"/>
    <property type="match status" value="1"/>
</dbReference>
<dbReference type="SUPFAM" id="SSF75471">
    <property type="entry name" value="YhbY-like"/>
    <property type="match status" value="1"/>
</dbReference>
<name>A0A0C1PQE1_9LACO</name>
<dbReference type="InterPro" id="IPR035920">
    <property type="entry name" value="YhbY-like_sf"/>
</dbReference>
<evidence type="ECO:0000313" key="5">
    <source>
        <dbReference type="Proteomes" id="UP000031397"/>
    </source>
</evidence>
<dbReference type="Proteomes" id="UP000031397">
    <property type="component" value="Unassembled WGS sequence"/>
</dbReference>
<dbReference type="AlphaFoldDB" id="A0A0C1PQE1"/>
<evidence type="ECO:0000256" key="1">
    <source>
        <dbReference type="ARBA" id="ARBA00022884"/>
    </source>
</evidence>
<dbReference type="PANTHER" id="PTHR40065">
    <property type="entry name" value="RNA-BINDING PROTEIN YHBY"/>
    <property type="match status" value="1"/>
</dbReference>
<dbReference type="InterPro" id="IPR051925">
    <property type="entry name" value="RNA-binding_domain"/>
</dbReference>
<dbReference type="PANTHER" id="PTHR40065:SF3">
    <property type="entry name" value="RNA-BINDING PROTEIN YHBY"/>
    <property type="match status" value="1"/>
</dbReference>
<keyword evidence="1 2" id="KW-0694">RNA-binding</keyword>